<dbReference type="Proteomes" id="UP001172101">
    <property type="component" value="Unassembled WGS sequence"/>
</dbReference>
<dbReference type="EMBL" id="JAUIRO010000006">
    <property type="protein sequence ID" value="KAK0710214.1"/>
    <property type="molecule type" value="Genomic_DNA"/>
</dbReference>
<evidence type="ECO:0000256" key="1">
    <source>
        <dbReference type="SAM" id="Phobius"/>
    </source>
</evidence>
<dbReference type="RefSeq" id="XP_060293518.1">
    <property type="nucleotide sequence ID" value="XM_060434995.1"/>
</dbReference>
<proteinExistence type="predicted"/>
<evidence type="ECO:0000313" key="3">
    <source>
        <dbReference type="Proteomes" id="UP001172101"/>
    </source>
</evidence>
<evidence type="ECO:0000313" key="2">
    <source>
        <dbReference type="EMBL" id="KAK0710214.1"/>
    </source>
</evidence>
<gene>
    <name evidence="2" type="ORF">B0T26DRAFT_434374</name>
</gene>
<feature type="transmembrane region" description="Helical" evidence="1">
    <location>
        <begin position="12"/>
        <end position="33"/>
    </location>
</feature>
<dbReference type="GeneID" id="85318265"/>
<organism evidence="2 3">
    <name type="scientific">Lasiosphaeria miniovina</name>
    <dbReference type="NCBI Taxonomy" id="1954250"/>
    <lineage>
        <taxon>Eukaryota</taxon>
        <taxon>Fungi</taxon>
        <taxon>Dikarya</taxon>
        <taxon>Ascomycota</taxon>
        <taxon>Pezizomycotina</taxon>
        <taxon>Sordariomycetes</taxon>
        <taxon>Sordariomycetidae</taxon>
        <taxon>Sordariales</taxon>
        <taxon>Lasiosphaeriaceae</taxon>
        <taxon>Lasiosphaeria</taxon>
    </lineage>
</organism>
<keyword evidence="1" id="KW-1133">Transmembrane helix</keyword>
<keyword evidence="1" id="KW-0812">Transmembrane</keyword>
<protein>
    <submittedName>
        <fullName evidence="2">Uncharacterized protein</fullName>
    </submittedName>
</protein>
<reference evidence="2" key="1">
    <citation type="submission" date="2023-06" db="EMBL/GenBank/DDBJ databases">
        <title>Genome-scale phylogeny and comparative genomics of the fungal order Sordariales.</title>
        <authorList>
            <consortium name="Lawrence Berkeley National Laboratory"/>
            <person name="Hensen N."/>
            <person name="Bonometti L."/>
            <person name="Westerberg I."/>
            <person name="Brannstrom I.O."/>
            <person name="Guillou S."/>
            <person name="Cros-Aarteil S."/>
            <person name="Calhoun S."/>
            <person name="Haridas S."/>
            <person name="Kuo A."/>
            <person name="Mondo S."/>
            <person name="Pangilinan J."/>
            <person name="Riley R."/>
            <person name="LaButti K."/>
            <person name="Andreopoulos B."/>
            <person name="Lipzen A."/>
            <person name="Chen C."/>
            <person name="Yanf M."/>
            <person name="Daum C."/>
            <person name="Ng V."/>
            <person name="Clum A."/>
            <person name="Steindorff A."/>
            <person name="Ohm R."/>
            <person name="Martin F."/>
            <person name="Silar P."/>
            <person name="Natvig D."/>
            <person name="Lalanne C."/>
            <person name="Gautier V."/>
            <person name="Ament-velasquez S.L."/>
            <person name="Kruys A."/>
            <person name="Hutchinson M.I."/>
            <person name="Powell A.J."/>
            <person name="Barry K."/>
            <person name="Miller A.N."/>
            <person name="Grigoriev I.V."/>
            <person name="Debuchy R."/>
            <person name="Gladieux P."/>
            <person name="Thoren M.H."/>
            <person name="Johannesson H."/>
        </authorList>
    </citation>
    <scope>NUCLEOTIDE SEQUENCE</scope>
    <source>
        <strain evidence="2">SMH2392-1A</strain>
    </source>
</reference>
<name>A0AA40A6H2_9PEZI</name>
<dbReference type="AlphaFoldDB" id="A0AA40A6H2"/>
<comment type="caution">
    <text evidence="2">The sequence shown here is derived from an EMBL/GenBank/DDBJ whole genome shotgun (WGS) entry which is preliminary data.</text>
</comment>
<sequence>MLGAKIPQRDQAFLSLCLHPHSTVLSTVLPAGLGRAALVLPAGSSQYLLFSSAVLLLTIFRVGCQWVRIGGPRLTRIETKQPARECLSLRVRFVHFRK</sequence>
<keyword evidence="1" id="KW-0472">Membrane</keyword>
<keyword evidence="3" id="KW-1185">Reference proteome</keyword>
<feature type="transmembrane region" description="Helical" evidence="1">
    <location>
        <begin position="45"/>
        <end position="64"/>
    </location>
</feature>
<accession>A0AA40A6H2</accession>